<dbReference type="InterPro" id="IPR036264">
    <property type="entry name" value="Bact_exopeptidase_dim_dom"/>
</dbReference>
<accession>A0ABQ3E3Y5</accession>
<dbReference type="Pfam" id="PF07687">
    <property type="entry name" value="M20_dimer"/>
    <property type="match status" value="1"/>
</dbReference>
<dbReference type="InterPro" id="IPR017439">
    <property type="entry name" value="Amidohydrolase"/>
</dbReference>
<dbReference type="PIRSF" id="PIRSF005962">
    <property type="entry name" value="Pept_M20D_amidohydro"/>
    <property type="match status" value="1"/>
</dbReference>
<dbReference type="InterPro" id="IPR052030">
    <property type="entry name" value="Peptidase_M20/M20A_hydrolases"/>
</dbReference>
<dbReference type="PANTHER" id="PTHR30575:SF3">
    <property type="entry name" value="PEPTIDASE M20 DIMERISATION DOMAIN-CONTAINING PROTEIN"/>
    <property type="match status" value="1"/>
</dbReference>
<dbReference type="InterPro" id="IPR002933">
    <property type="entry name" value="Peptidase_M20"/>
</dbReference>
<gene>
    <name evidence="3" type="ORF">GCM10009038_25860</name>
</gene>
<comment type="caution">
    <text evidence="3">The sequence shown here is derived from an EMBL/GenBank/DDBJ whole genome shotgun (WGS) entry which is preliminary data.</text>
</comment>
<dbReference type="Pfam" id="PF01546">
    <property type="entry name" value="Peptidase_M20"/>
    <property type="match status" value="1"/>
</dbReference>
<dbReference type="PANTHER" id="PTHR30575">
    <property type="entry name" value="PEPTIDASE M20"/>
    <property type="match status" value="1"/>
</dbReference>
<sequence length="473" mass="51002">MHDDIGDTENAIMSIVTTPDLERALDALRPQLKRWRRDFHHYAESGWVEFRTASIVAEELERLGYAVSVGRDVVDAGSRMGVPEPEFLARALERAREQGAIERWLPALAGGYTGVVAELDTGRPGPVLAYRVDLDALDLDESDDDDHRPVQEGFASCNTGMMHACGHDGHTTIGLGLARLFVELKAQLSGRIKLIFQPAEEGVRGARSMVEAGVLDDVDLFIATHIGTGVPSGSVVCGHNGYLATTKLDATFSGVPAHAGANPEDGNNALLAAAQAALGLHAIPRHSQGASRINVGVLNAGSGRNVVPANATLKLETRGETSAINDEMQRRALNVLHGAAQMQGVEMDYRLAGEARNCEPSPELVTFIRERIDGLTGIDTVIPVENRPSGSEDATTMMQRVRERGGLATYMVFGADLSAGHHHQRFDFDEEVLPLAVRTLAHLALAADDPALKRHIVKKDSPANNGSRRPRRD</sequence>
<organism evidence="3 4">
    <name type="scientific">Salinicola rhizosphaerae</name>
    <dbReference type="NCBI Taxonomy" id="1443141"/>
    <lineage>
        <taxon>Bacteria</taxon>
        <taxon>Pseudomonadati</taxon>
        <taxon>Pseudomonadota</taxon>
        <taxon>Gammaproteobacteria</taxon>
        <taxon>Oceanospirillales</taxon>
        <taxon>Halomonadaceae</taxon>
        <taxon>Salinicola</taxon>
    </lineage>
</organism>
<evidence type="ECO:0000259" key="2">
    <source>
        <dbReference type="Pfam" id="PF07687"/>
    </source>
</evidence>
<dbReference type="Gene3D" id="3.40.630.10">
    <property type="entry name" value="Zn peptidases"/>
    <property type="match status" value="1"/>
</dbReference>
<protein>
    <submittedName>
        <fullName evidence="3">Peptidase M20</fullName>
    </submittedName>
</protein>
<dbReference type="SUPFAM" id="SSF53187">
    <property type="entry name" value="Zn-dependent exopeptidases"/>
    <property type="match status" value="1"/>
</dbReference>
<dbReference type="InterPro" id="IPR011650">
    <property type="entry name" value="Peptidase_M20_dimer"/>
</dbReference>
<feature type="domain" description="Peptidase M20 dimerisation" evidence="2">
    <location>
        <begin position="250"/>
        <end position="326"/>
    </location>
</feature>
<keyword evidence="1" id="KW-0378">Hydrolase</keyword>
<evidence type="ECO:0000313" key="3">
    <source>
        <dbReference type="EMBL" id="GHB25590.1"/>
    </source>
</evidence>
<dbReference type="Proteomes" id="UP000646745">
    <property type="component" value="Unassembled WGS sequence"/>
</dbReference>
<dbReference type="SUPFAM" id="SSF55031">
    <property type="entry name" value="Bacterial exopeptidase dimerisation domain"/>
    <property type="match status" value="1"/>
</dbReference>
<dbReference type="NCBIfam" id="TIGR01891">
    <property type="entry name" value="amidohydrolases"/>
    <property type="match status" value="1"/>
</dbReference>
<keyword evidence="4" id="KW-1185">Reference proteome</keyword>
<evidence type="ECO:0000256" key="1">
    <source>
        <dbReference type="ARBA" id="ARBA00022801"/>
    </source>
</evidence>
<reference evidence="4" key="1">
    <citation type="journal article" date="2019" name="Int. J. Syst. Evol. Microbiol.">
        <title>The Global Catalogue of Microorganisms (GCM) 10K type strain sequencing project: providing services to taxonomists for standard genome sequencing and annotation.</title>
        <authorList>
            <consortium name="The Broad Institute Genomics Platform"/>
            <consortium name="The Broad Institute Genome Sequencing Center for Infectious Disease"/>
            <person name="Wu L."/>
            <person name="Ma J."/>
        </authorList>
    </citation>
    <scope>NUCLEOTIDE SEQUENCE [LARGE SCALE GENOMIC DNA]</scope>
    <source>
        <strain evidence="4">KCTC 32998</strain>
    </source>
</reference>
<dbReference type="EMBL" id="BMZI01000005">
    <property type="protein sequence ID" value="GHB25590.1"/>
    <property type="molecule type" value="Genomic_DNA"/>
</dbReference>
<evidence type="ECO:0000313" key="4">
    <source>
        <dbReference type="Proteomes" id="UP000646745"/>
    </source>
</evidence>
<name>A0ABQ3E3Y5_9GAMM</name>
<proteinExistence type="predicted"/>